<evidence type="ECO:0000313" key="2">
    <source>
        <dbReference type="Proteomes" id="UP000198863"/>
    </source>
</evidence>
<reference evidence="2" key="1">
    <citation type="submission" date="2016-10" db="EMBL/GenBank/DDBJ databases">
        <authorList>
            <person name="Varghese N."/>
            <person name="Submissions S."/>
        </authorList>
    </citation>
    <scope>NUCLEOTIDE SEQUENCE [LARGE SCALE GENOMIC DNA]</scope>
    <source>
        <strain evidence="2">DSM 44526</strain>
    </source>
</reference>
<dbReference type="Proteomes" id="UP000198863">
    <property type="component" value="Unassembled WGS sequence"/>
</dbReference>
<dbReference type="OrthoDB" id="5188961at2"/>
<organism evidence="1 2">
    <name type="scientific">Klenkia brasiliensis</name>
    <dbReference type="NCBI Taxonomy" id="333142"/>
    <lineage>
        <taxon>Bacteria</taxon>
        <taxon>Bacillati</taxon>
        <taxon>Actinomycetota</taxon>
        <taxon>Actinomycetes</taxon>
        <taxon>Geodermatophilales</taxon>
        <taxon>Geodermatophilaceae</taxon>
        <taxon>Klenkia</taxon>
    </lineage>
</organism>
<gene>
    <name evidence="1" type="ORF">SAMN05660324_2199</name>
</gene>
<keyword evidence="2" id="KW-1185">Reference proteome</keyword>
<accession>A0A1G7SWF3</accession>
<proteinExistence type="predicted"/>
<name>A0A1G7SWF3_9ACTN</name>
<protein>
    <submittedName>
        <fullName evidence="1">Uncharacterized protein</fullName>
    </submittedName>
</protein>
<dbReference type="RefSeq" id="WP_091062372.1">
    <property type="nucleotide sequence ID" value="NZ_FNCF01000003.1"/>
</dbReference>
<evidence type="ECO:0000313" key="1">
    <source>
        <dbReference type="EMBL" id="SDG27416.1"/>
    </source>
</evidence>
<dbReference type="EMBL" id="FNCF01000003">
    <property type="protein sequence ID" value="SDG27416.1"/>
    <property type="molecule type" value="Genomic_DNA"/>
</dbReference>
<sequence>MPDLRTRRAAGDPAGRLAAWATAWLAGRVPYDDALEAVTGDRAHVVSDADGTRPLGEVLTSLRGRGERRLRLVLPVPGDVHGLPPVPALAAAAVEAGQAVVGDTLVLLPASATSEAVLWTQVDLPAGCLAPPPVEGTLRSLSGRLDLAVGDAARTLAGLDLARWHPEVPALLAGLSARAEDPGLPPDTDPVAVSVLTRARRLATVLDLALADSPGGAVTAGQMAAREQALRPLGDAVREATTAVWNWLPR</sequence>
<dbReference type="AlphaFoldDB" id="A0A1G7SWF3"/>